<dbReference type="Proteomes" id="UP000323454">
    <property type="component" value="Unassembled WGS sequence"/>
</dbReference>
<keyword evidence="1" id="KW-0472">Membrane</keyword>
<dbReference type="EMBL" id="VUOB01000158">
    <property type="protein sequence ID" value="KAA2245937.1"/>
    <property type="molecule type" value="Genomic_DNA"/>
</dbReference>
<comment type="caution">
    <text evidence="2">The sequence shown here is derived from an EMBL/GenBank/DDBJ whole genome shotgun (WGS) entry which is preliminary data.</text>
</comment>
<proteinExistence type="predicted"/>
<reference evidence="2 3" key="1">
    <citation type="submission" date="2019-09" db="EMBL/GenBank/DDBJ databases">
        <title>Goodfellowia gen. nov., a new genus of the Pseudonocardineae related to Actinoalloteichus, containing Goodfellowia coeruleoviolacea gen. nov., comb. nov. gen. nov., comb. nov.</title>
        <authorList>
            <person name="Labeda D."/>
        </authorList>
    </citation>
    <scope>NUCLEOTIDE SEQUENCE [LARGE SCALE GENOMIC DNA]</scope>
    <source>
        <strain evidence="2 3">AN110305</strain>
    </source>
</reference>
<feature type="transmembrane region" description="Helical" evidence="1">
    <location>
        <begin position="45"/>
        <end position="69"/>
    </location>
</feature>
<reference evidence="2 3" key="2">
    <citation type="submission" date="2019-09" db="EMBL/GenBank/DDBJ databases">
        <authorList>
            <person name="Jin C."/>
        </authorList>
    </citation>
    <scope>NUCLEOTIDE SEQUENCE [LARGE SCALE GENOMIC DNA]</scope>
    <source>
        <strain evidence="2 3">AN110305</strain>
    </source>
</reference>
<dbReference type="AlphaFoldDB" id="A0A5B2W6D7"/>
<gene>
    <name evidence="2" type="ORF">F0L68_40970</name>
</gene>
<evidence type="ECO:0000256" key="1">
    <source>
        <dbReference type="SAM" id="Phobius"/>
    </source>
</evidence>
<evidence type="ECO:0000313" key="2">
    <source>
        <dbReference type="EMBL" id="KAA2245937.1"/>
    </source>
</evidence>
<accession>A0A5B2W6D7</accession>
<keyword evidence="1" id="KW-1133">Transmembrane helix</keyword>
<evidence type="ECO:0000313" key="3">
    <source>
        <dbReference type="Proteomes" id="UP000323454"/>
    </source>
</evidence>
<keyword evidence="3" id="KW-1185">Reference proteome</keyword>
<organism evidence="2 3">
    <name type="scientific">Solihabitans fulvus</name>
    <dbReference type="NCBI Taxonomy" id="1892852"/>
    <lineage>
        <taxon>Bacteria</taxon>
        <taxon>Bacillati</taxon>
        <taxon>Actinomycetota</taxon>
        <taxon>Actinomycetes</taxon>
        <taxon>Pseudonocardiales</taxon>
        <taxon>Pseudonocardiaceae</taxon>
        <taxon>Solihabitans</taxon>
    </lineage>
</organism>
<sequence>MWVDLAHTATALLAAPPPTGGGGPDFSNIGPDSSGVPKTGVILTLAKVMLFIGLGICFLVLLGGVIVWVSGHMAGGMHLSQNAKTNILRAGVGGIALTSAGAIWTWITSVS</sequence>
<name>A0A5B2W6D7_9PSEU</name>
<dbReference type="RefSeq" id="WP_149855314.1">
    <property type="nucleotide sequence ID" value="NZ_VUOB01000158.1"/>
</dbReference>
<protein>
    <submittedName>
        <fullName evidence="2">Uncharacterized protein</fullName>
    </submittedName>
</protein>
<keyword evidence="1" id="KW-0812">Transmembrane</keyword>
<feature type="transmembrane region" description="Helical" evidence="1">
    <location>
        <begin position="90"/>
        <end position="107"/>
    </location>
</feature>